<feature type="transmembrane region" description="Helical" evidence="2">
    <location>
        <begin position="76"/>
        <end position="94"/>
    </location>
</feature>
<feature type="compositionally biased region" description="Low complexity" evidence="1">
    <location>
        <begin position="160"/>
        <end position="185"/>
    </location>
</feature>
<keyword evidence="2" id="KW-0812">Transmembrane</keyword>
<proteinExistence type="predicted"/>
<keyword evidence="2" id="KW-0472">Membrane</keyword>
<sequence length="248" mass="26783">MIRNAVGSLLALVGAAAAVWSPFLAWYNGRAGRDYAIADLFGGITGNEPAPIASLLLPFAFAALLTLFGIVLRSRLLVGLAGLVVLGFTVLWMVRQGQAADSLSIEPDGTGLGWGVGAAAAGGLLLLLAAALMSGRRGVRGRRRARREREELPEERYGEPYRQPQPQPYEQQPQPYEDQYGGRPAPYDPHDPDAAQGRPGPYGEQPPHPGQDQPTRSYGPTDTPPYGQRYDGLDEHRPPPDEDGRPPR</sequence>
<keyword evidence="2" id="KW-1133">Transmembrane helix</keyword>
<feature type="compositionally biased region" description="Basic and acidic residues" evidence="1">
    <location>
        <begin position="231"/>
        <end position="248"/>
    </location>
</feature>
<accession>A0ABT0ICU2</accession>
<dbReference type="Proteomes" id="UP001522868">
    <property type="component" value="Unassembled WGS sequence"/>
</dbReference>
<feature type="compositionally biased region" description="Basic and acidic residues" evidence="1">
    <location>
        <begin position="147"/>
        <end position="159"/>
    </location>
</feature>
<protein>
    <submittedName>
        <fullName evidence="3">Uncharacterized protein</fullName>
    </submittedName>
</protein>
<dbReference type="EMBL" id="JALPTH010000016">
    <property type="protein sequence ID" value="MCK8679149.1"/>
    <property type="molecule type" value="Genomic_DNA"/>
</dbReference>
<organism evidence="3 4">
    <name type="scientific">Streptomyces lichenis</name>
    <dbReference type="NCBI Taxonomy" id="2306967"/>
    <lineage>
        <taxon>Bacteria</taxon>
        <taxon>Bacillati</taxon>
        <taxon>Actinomycetota</taxon>
        <taxon>Actinomycetes</taxon>
        <taxon>Kitasatosporales</taxon>
        <taxon>Streptomycetaceae</taxon>
        <taxon>Streptomyces</taxon>
    </lineage>
</organism>
<comment type="caution">
    <text evidence="3">The sequence shown here is derived from an EMBL/GenBank/DDBJ whole genome shotgun (WGS) entry which is preliminary data.</text>
</comment>
<evidence type="ECO:0000256" key="2">
    <source>
        <dbReference type="SAM" id="Phobius"/>
    </source>
</evidence>
<evidence type="ECO:0000313" key="3">
    <source>
        <dbReference type="EMBL" id="MCK8679149.1"/>
    </source>
</evidence>
<reference evidence="3 4" key="1">
    <citation type="submission" date="2022-04" db="EMBL/GenBank/DDBJ databases">
        <title>Streptomyces sp. nov. LCR6-01 isolated from Lichen of Dirinaria sp.</title>
        <authorList>
            <person name="Kanchanasin P."/>
            <person name="Tanasupawat S."/>
            <person name="Phongsopitanun W."/>
        </authorList>
    </citation>
    <scope>NUCLEOTIDE SEQUENCE [LARGE SCALE GENOMIC DNA]</scope>
    <source>
        <strain evidence="3 4">LCR6-01</strain>
    </source>
</reference>
<feature type="transmembrane region" description="Helical" evidence="2">
    <location>
        <begin position="49"/>
        <end position="69"/>
    </location>
</feature>
<evidence type="ECO:0000313" key="4">
    <source>
        <dbReference type="Proteomes" id="UP001522868"/>
    </source>
</evidence>
<name>A0ABT0ICU2_9ACTN</name>
<evidence type="ECO:0000256" key="1">
    <source>
        <dbReference type="SAM" id="MobiDB-lite"/>
    </source>
</evidence>
<dbReference type="RefSeq" id="WP_248634812.1">
    <property type="nucleotide sequence ID" value="NZ_JALPTH010000016.1"/>
</dbReference>
<feature type="region of interest" description="Disordered" evidence="1">
    <location>
        <begin position="139"/>
        <end position="248"/>
    </location>
</feature>
<feature type="transmembrane region" description="Helical" evidence="2">
    <location>
        <begin position="114"/>
        <end position="134"/>
    </location>
</feature>
<gene>
    <name evidence="3" type="ORF">M1O15_17475</name>
</gene>
<keyword evidence="4" id="KW-1185">Reference proteome</keyword>